<gene>
    <name evidence="2" type="ORF">DB32_006123</name>
</gene>
<reference evidence="2 3" key="1">
    <citation type="submission" date="2015-03" db="EMBL/GenBank/DDBJ databases">
        <title>Genome assembly of Sandaracinus amylolyticus DSM 53668.</title>
        <authorList>
            <person name="Sharma G."/>
            <person name="Subramanian S."/>
        </authorList>
    </citation>
    <scope>NUCLEOTIDE SEQUENCE [LARGE SCALE GENOMIC DNA]</scope>
    <source>
        <strain evidence="2 3">DSM 53668</strain>
    </source>
</reference>
<accession>A0A0F6SGM9</accession>
<dbReference type="AlphaFoldDB" id="A0A0F6SGM9"/>
<evidence type="ECO:0000256" key="1">
    <source>
        <dbReference type="SAM" id="MobiDB-lite"/>
    </source>
</evidence>
<dbReference type="EMBL" id="CP011125">
    <property type="protein sequence ID" value="AKF08974.1"/>
    <property type="molecule type" value="Genomic_DNA"/>
</dbReference>
<dbReference type="RefSeq" id="WP_157069549.1">
    <property type="nucleotide sequence ID" value="NZ_CP011125.1"/>
</dbReference>
<evidence type="ECO:0000313" key="2">
    <source>
        <dbReference type="EMBL" id="AKF08974.1"/>
    </source>
</evidence>
<dbReference type="STRING" id="927083.DB32_006123"/>
<evidence type="ECO:0000313" key="3">
    <source>
        <dbReference type="Proteomes" id="UP000034883"/>
    </source>
</evidence>
<organism evidence="2 3">
    <name type="scientific">Sandaracinus amylolyticus</name>
    <dbReference type="NCBI Taxonomy" id="927083"/>
    <lineage>
        <taxon>Bacteria</taxon>
        <taxon>Pseudomonadati</taxon>
        <taxon>Myxococcota</taxon>
        <taxon>Polyangia</taxon>
        <taxon>Polyangiales</taxon>
        <taxon>Sandaracinaceae</taxon>
        <taxon>Sandaracinus</taxon>
    </lineage>
</organism>
<proteinExistence type="predicted"/>
<feature type="region of interest" description="Disordered" evidence="1">
    <location>
        <begin position="67"/>
        <end position="92"/>
    </location>
</feature>
<name>A0A0F6SGM9_9BACT</name>
<dbReference type="Proteomes" id="UP000034883">
    <property type="component" value="Chromosome"/>
</dbReference>
<protein>
    <submittedName>
        <fullName evidence="2">Uncharacterized protein</fullName>
    </submittedName>
</protein>
<dbReference type="KEGG" id="samy:DB32_006123"/>
<keyword evidence="3" id="KW-1185">Reference proteome</keyword>
<sequence length="234" mass="26293">MLRVVEGRELVGERGEGDRDVRDDRLHRRVRLEDLVEIDGVEDAEDLLADLVAAARRTAEHLVVEDASLRAPHEDDAGDRRDVDAGGEETDGDRDVWEPLVLEAADELERTVGGAGDLHDRGVRDLAVGRGLADRVECLVGVGAERAAITQAAEQIDLLLLARCVDADSGRGLAREDLAEDAHLRNRRDRVDGVERLRLRREQDECLFVLRQEGEVRRWRCTPRHDSRTTRLHE</sequence>
<feature type="compositionally biased region" description="Basic and acidic residues" evidence="1">
    <location>
        <begin position="67"/>
        <end position="84"/>
    </location>
</feature>